<dbReference type="InterPro" id="IPR029058">
    <property type="entry name" value="AB_hydrolase_fold"/>
</dbReference>
<evidence type="ECO:0000256" key="1">
    <source>
        <dbReference type="ARBA" id="ARBA00022801"/>
    </source>
</evidence>
<accession>A0ABY5PKH7</accession>
<dbReference type="PANTHER" id="PTHR22946">
    <property type="entry name" value="DIENELACTONE HYDROLASE DOMAIN-CONTAINING PROTEIN-RELATED"/>
    <property type="match status" value="1"/>
</dbReference>
<dbReference type="GO" id="GO:0016787">
    <property type="term" value="F:hydrolase activity"/>
    <property type="evidence" value="ECO:0007669"/>
    <property type="project" value="UniProtKB-KW"/>
</dbReference>
<dbReference type="SUPFAM" id="SSF53474">
    <property type="entry name" value="alpha/beta-Hydrolases"/>
    <property type="match status" value="1"/>
</dbReference>
<dbReference type="RefSeq" id="WP_353865332.1">
    <property type="nucleotide sequence ID" value="NZ_CP088295.1"/>
</dbReference>
<comment type="similarity">
    <text evidence="2">Belongs to the AB hydrolase superfamily. FUS2 hydrolase family.</text>
</comment>
<reference evidence="6" key="1">
    <citation type="submission" date="2021-11" db="EMBL/GenBank/DDBJ databases">
        <title>Cultivation dependent microbiological survey of springs from the worlds oldest radium mine currently devoted to the extraction of radon-saturated water.</title>
        <authorList>
            <person name="Kapinusova G."/>
            <person name="Smrhova T."/>
            <person name="Strejcek M."/>
            <person name="Suman J."/>
            <person name="Jani K."/>
            <person name="Pajer P."/>
            <person name="Uhlik O."/>
        </authorList>
    </citation>
    <scope>NUCLEOTIDE SEQUENCE [LARGE SCALE GENOMIC DNA]</scope>
    <source>
        <strain evidence="6">J379</strain>
    </source>
</reference>
<dbReference type="PANTHER" id="PTHR22946:SF9">
    <property type="entry name" value="POLYKETIDE TRANSFERASE AF380"/>
    <property type="match status" value="1"/>
</dbReference>
<dbReference type="Proteomes" id="UP001058860">
    <property type="component" value="Chromosome"/>
</dbReference>
<feature type="domain" description="AB hydrolase-1" evidence="4">
    <location>
        <begin position="59"/>
        <end position="322"/>
    </location>
</feature>
<sequence>MTARVLLLATVVALAAAAPAHAACSSVRIPVTLAERDAPRATIAGTLCRPTRSPRAVQLLVHGSTYDRRYWAWPGHGGTYSYAGAMQRAGYATLAIDRLGSGTSTRPEAGLVSYANNIRAVDQTVDWLRRRLPRARVVLVGHSYGTLVSSAVAGGRRDIAALVATGATTTAGTATAGGIAPCLVDARTDPVTRALVPKGDGGAGYLTSRAGCRAGVFFDAAFADPVVIAEDEARKGTLTPAEVVGSPLSGGGRWPVGGVRAPVLVAVGDRDTLFCAPPAVCSSSAALEASERAGWRRTRVTGLVHPGSGHNLNLHRSAPAFFSAVACWLGARVPADGTRRRCSAPG</sequence>
<keyword evidence="6" id="KW-1185">Reference proteome</keyword>
<keyword evidence="3" id="KW-0732">Signal</keyword>
<evidence type="ECO:0000256" key="3">
    <source>
        <dbReference type="SAM" id="SignalP"/>
    </source>
</evidence>
<gene>
    <name evidence="5" type="ORF">LRS13_04795</name>
</gene>
<organism evidence="5 6">
    <name type="scientific">Svornostia abyssi</name>
    <dbReference type="NCBI Taxonomy" id="2898438"/>
    <lineage>
        <taxon>Bacteria</taxon>
        <taxon>Bacillati</taxon>
        <taxon>Actinomycetota</taxon>
        <taxon>Thermoleophilia</taxon>
        <taxon>Solirubrobacterales</taxon>
        <taxon>Baekduiaceae</taxon>
        <taxon>Svornostia</taxon>
    </lineage>
</organism>
<name>A0ABY5PKH7_9ACTN</name>
<evidence type="ECO:0000259" key="4">
    <source>
        <dbReference type="Pfam" id="PF12697"/>
    </source>
</evidence>
<evidence type="ECO:0000256" key="2">
    <source>
        <dbReference type="ARBA" id="ARBA00038115"/>
    </source>
</evidence>
<dbReference type="EMBL" id="CP088295">
    <property type="protein sequence ID" value="UUY04852.1"/>
    <property type="molecule type" value="Genomic_DNA"/>
</dbReference>
<evidence type="ECO:0000313" key="6">
    <source>
        <dbReference type="Proteomes" id="UP001058860"/>
    </source>
</evidence>
<feature type="signal peptide" evidence="3">
    <location>
        <begin position="1"/>
        <end position="22"/>
    </location>
</feature>
<evidence type="ECO:0000313" key="5">
    <source>
        <dbReference type="EMBL" id="UUY04852.1"/>
    </source>
</evidence>
<dbReference type="InterPro" id="IPR050261">
    <property type="entry name" value="FrsA_esterase"/>
</dbReference>
<dbReference type="InterPro" id="IPR000073">
    <property type="entry name" value="AB_hydrolase_1"/>
</dbReference>
<keyword evidence="1 5" id="KW-0378">Hydrolase</keyword>
<dbReference type="Gene3D" id="3.40.50.1820">
    <property type="entry name" value="alpha/beta hydrolase"/>
    <property type="match status" value="1"/>
</dbReference>
<dbReference type="Pfam" id="PF12697">
    <property type="entry name" value="Abhydrolase_6"/>
    <property type="match status" value="1"/>
</dbReference>
<proteinExistence type="inferred from homology"/>
<protein>
    <submittedName>
        <fullName evidence="5">Alpha/beta fold hydrolase</fullName>
    </submittedName>
</protein>
<feature type="chain" id="PRO_5047272855" evidence="3">
    <location>
        <begin position="23"/>
        <end position="346"/>
    </location>
</feature>